<protein>
    <submittedName>
        <fullName evidence="1">Uncharacterized protein</fullName>
    </submittedName>
</protein>
<reference evidence="1 2" key="1">
    <citation type="submission" date="2017-11" db="EMBL/GenBank/DDBJ databases">
        <title>De-novo sequencing of pomegranate (Punica granatum L.) genome.</title>
        <authorList>
            <person name="Akparov Z."/>
            <person name="Amiraslanov A."/>
            <person name="Hajiyeva S."/>
            <person name="Abbasov M."/>
            <person name="Kaur K."/>
            <person name="Hamwieh A."/>
            <person name="Solovyev V."/>
            <person name="Salamov A."/>
            <person name="Braich B."/>
            <person name="Kosarev P."/>
            <person name="Mahmoud A."/>
            <person name="Hajiyev E."/>
            <person name="Babayeva S."/>
            <person name="Izzatullayeva V."/>
            <person name="Mammadov A."/>
            <person name="Mammadov A."/>
            <person name="Sharifova S."/>
            <person name="Ojaghi J."/>
            <person name="Eynullazada K."/>
            <person name="Bayramov B."/>
            <person name="Abdulazimova A."/>
            <person name="Shahmuradov I."/>
        </authorList>
    </citation>
    <scope>NUCLEOTIDE SEQUENCE [LARGE SCALE GENOMIC DNA]</scope>
    <source>
        <strain evidence="2">cv. AG2017</strain>
        <tissue evidence="1">Leaf</tissue>
    </source>
</reference>
<gene>
    <name evidence="1" type="ORF">CRG98_044788</name>
</gene>
<dbReference type="Proteomes" id="UP000233551">
    <property type="component" value="Unassembled WGS sequence"/>
</dbReference>
<name>A0A2I0HSZ1_PUNGR</name>
<accession>A0A2I0HSZ1</accession>
<dbReference type="EMBL" id="PGOL01005594">
    <property type="protein sequence ID" value="PKI34821.1"/>
    <property type="molecule type" value="Genomic_DNA"/>
</dbReference>
<dbReference type="AlphaFoldDB" id="A0A2I0HSZ1"/>
<sequence length="77" mass="8610">MVFIGYVQPQLAAAGCTWDGLKWFSGRWSLFQFSQCWLLAATGRNCERLDATGHSAGRDWALGWMRLGARLDATGRD</sequence>
<comment type="caution">
    <text evidence="1">The sequence shown here is derived from an EMBL/GenBank/DDBJ whole genome shotgun (WGS) entry which is preliminary data.</text>
</comment>
<evidence type="ECO:0000313" key="1">
    <source>
        <dbReference type="EMBL" id="PKI34821.1"/>
    </source>
</evidence>
<keyword evidence="2" id="KW-1185">Reference proteome</keyword>
<evidence type="ECO:0000313" key="2">
    <source>
        <dbReference type="Proteomes" id="UP000233551"/>
    </source>
</evidence>
<organism evidence="1 2">
    <name type="scientific">Punica granatum</name>
    <name type="common">Pomegranate</name>
    <dbReference type="NCBI Taxonomy" id="22663"/>
    <lineage>
        <taxon>Eukaryota</taxon>
        <taxon>Viridiplantae</taxon>
        <taxon>Streptophyta</taxon>
        <taxon>Embryophyta</taxon>
        <taxon>Tracheophyta</taxon>
        <taxon>Spermatophyta</taxon>
        <taxon>Magnoliopsida</taxon>
        <taxon>eudicotyledons</taxon>
        <taxon>Gunneridae</taxon>
        <taxon>Pentapetalae</taxon>
        <taxon>rosids</taxon>
        <taxon>malvids</taxon>
        <taxon>Myrtales</taxon>
        <taxon>Lythraceae</taxon>
        <taxon>Punica</taxon>
    </lineage>
</organism>
<proteinExistence type="predicted"/>